<feature type="binding site" evidence="7">
    <location>
        <position position="144"/>
    </location>
    <ligand>
        <name>Zn(2+)</name>
        <dbReference type="ChEBI" id="CHEBI:29105"/>
        <label>2</label>
        <note>catalytic</note>
    </ligand>
</feature>
<comment type="similarity">
    <text evidence="1">Belongs to the peptidase M10A family.</text>
</comment>
<dbReference type="GO" id="GO:0006508">
    <property type="term" value="P:proteolysis"/>
    <property type="evidence" value="ECO:0007669"/>
    <property type="project" value="UniProtKB-KW"/>
</dbReference>
<dbReference type="GO" id="GO:0005615">
    <property type="term" value="C:extracellular space"/>
    <property type="evidence" value="ECO:0007669"/>
    <property type="project" value="TreeGrafter"/>
</dbReference>
<feature type="binding site" evidence="7">
    <location>
        <position position="104"/>
    </location>
    <ligand>
        <name>Ca(2+)</name>
        <dbReference type="ChEBI" id="CHEBI:29108"/>
        <label>3</label>
    </ligand>
</feature>
<name>A0A1I7SU13_BURXY</name>
<keyword evidence="7" id="KW-0106">Calcium</keyword>
<evidence type="ECO:0000313" key="10">
    <source>
        <dbReference type="EMBL" id="CAD5221066.1"/>
    </source>
</evidence>
<dbReference type="Proteomes" id="UP000659654">
    <property type="component" value="Unassembled WGS sequence"/>
</dbReference>
<dbReference type="WBParaSite" id="BXY_1653300.1">
    <property type="protein sequence ID" value="BXY_1653300.1"/>
    <property type="gene ID" value="BXY_1653300"/>
</dbReference>
<feature type="binding site" evidence="7">
    <location>
        <position position="127"/>
    </location>
    <ligand>
        <name>Ca(2+)</name>
        <dbReference type="ChEBI" id="CHEBI:29108"/>
        <label>1</label>
    </ligand>
</feature>
<dbReference type="PANTHER" id="PTHR10201:SF309">
    <property type="entry name" value="PEPTIDASE METALLOPEPTIDASE DOMAIN-CONTAINING PROTEIN"/>
    <property type="match status" value="1"/>
</dbReference>
<feature type="binding site" evidence="7">
    <location>
        <position position="122"/>
    </location>
    <ligand>
        <name>Zn(2+)</name>
        <dbReference type="ChEBI" id="CHEBI:29105"/>
        <label>1</label>
    </ligand>
</feature>
<dbReference type="GO" id="GO:0030198">
    <property type="term" value="P:extracellular matrix organization"/>
    <property type="evidence" value="ECO:0007669"/>
    <property type="project" value="TreeGrafter"/>
</dbReference>
<evidence type="ECO:0000256" key="3">
    <source>
        <dbReference type="ARBA" id="ARBA00022723"/>
    </source>
</evidence>
<dbReference type="SUPFAM" id="SSF55486">
    <property type="entry name" value="Metalloproteases ('zincins'), catalytic domain"/>
    <property type="match status" value="1"/>
</dbReference>
<feature type="binding site" evidence="7">
    <location>
        <position position="127"/>
    </location>
    <ligand>
        <name>Ca(2+)</name>
        <dbReference type="ChEBI" id="CHEBI:29108"/>
        <label>3</label>
    </ligand>
</feature>
<feature type="active site" evidence="6">
    <location>
        <position position="145"/>
    </location>
</feature>
<sequence>MRAILGVMLFLTFGTSLPIHKQYDSIKDKSWKKCAFSYGIHDKYHLFKNSQDFLDSKEAILKALNLWATEVKIIKLYEVHDDQQQPDIDITFALRDHNCTESFDGPGGIVAHSAYPPHGILHFDAEEVWSLDGDNLNLSYVALHELGHVLGLKHSEEPKSIMNSIYRNGPLRLSGQDIRRLRRLFAYCNRV</sequence>
<keyword evidence="5 7" id="KW-0862">Zinc</keyword>
<evidence type="ECO:0000313" key="12">
    <source>
        <dbReference type="Proteomes" id="UP000659654"/>
    </source>
</evidence>
<feature type="binding site" evidence="7">
    <location>
        <position position="112"/>
    </location>
    <ligand>
        <name>Zn(2+)</name>
        <dbReference type="ChEBI" id="CHEBI:29105"/>
        <label>1</label>
    </ligand>
</feature>
<proteinExistence type="inferred from homology"/>
<evidence type="ECO:0000256" key="2">
    <source>
        <dbReference type="ARBA" id="ARBA00022670"/>
    </source>
</evidence>
<dbReference type="InterPro" id="IPR001818">
    <property type="entry name" value="Pept_M10_metallopeptidase"/>
</dbReference>
<dbReference type="Proteomes" id="UP000582659">
    <property type="component" value="Unassembled WGS sequence"/>
</dbReference>
<feature type="binding site" evidence="7">
    <location>
        <position position="124"/>
    </location>
    <ligand>
        <name>Ca(2+)</name>
        <dbReference type="ChEBI" id="CHEBI:29108"/>
        <label>3</label>
    </ligand>
</feature>
<feature type="binding site" evidence="7">
    <location>
        <position position="154"/>
    </location>
    <ligand>
        <name>Zn(2+)</name>
        <dbReference type="ChEBI" id="CHEBI:29105"/>
        <label>2</label>
        <note>catalytic</note>
    </ligand>
</feature>
<evidence type="ECO:0000259" key="9">
    <source>
        <dbReference type="SMART" id="SM00235"/>
    </source>
</evidence>
<dbReference type="SMART" id="SM00235">
    <property type="entry name" value="ZnMc"/>
    <property type="match status" value="1"/>
</dbReference>
<comment type="cofactor">
    <cofactor evidence="7">
        <name>Ca(2+)</name>
        <dbReference type="ChEBI" id="CHEBI:29108"/>
    </cofactor>
    <text evidence="7">Can bind about 5 Ca(2+) ions per subunit.</text>
</comment>
<reference evidence="10" key="2">
    <citation type="submission" date="2020-09" db="EMBL/GenBank/DDBJ databases">
        <authorList>
            <person name="Kikuchi T."/>
        </authorList>
    </citation>
    <scope>NUCLEOTIDE SEQUENCE</scope>
    <source>
        <strain evidence="10">Ka4C1</strain>
    </source>
</reference>
<dbReference type="SMR" id="A0A1I7SU13"/>
<dbReference type="GO" id="GO:0031012">
    <property type="term" value="C:extracellular matrix"/>
    <property type="evidence" value="ECO:0007669"/>
    <property type="project" value="InterPro"/>
</dbReference>
<reference evidence="13" key="1">
    <citation type="submission" date="2016-11" db="UniProtKB">
        <authorList>
            <consortium name="WormBaseParasite"/>
        </authorList>
    </citation>
    <scope>IDENTIFICATION</scope>
</reference>
<evidence type="ECO:0000313" key="13">
    <source>
        <dbReference type="WBParaSite" id="BXY_1653300.1"/>
    </source>
</evidence>
<keyword evidence="12" id="KW-1185">Reference proteome</keyword>
<dbReference type="Gene3D" id="3.40.390.10">
    <property type="entry name" value="Collagenase (Catalytic Domain)"/>
    <property type="match status" value="1"/>
</dbReference>
<evidence type="ECO:0000256" key="5">
    <source>
        <dbReference type="ARBA" id="ARBA00022833"/>
    </source>
</evidence>
<dbReference type="OrthoDB" id="406838at2759"/>
<dbReference type="EMBL" id="CAJFCV020000003">
    <property type="protein sequence ID" value="CAG9107701.1"/>
    <property type="molecule type" value="Genomic_DNA"/>
</dbReference>
<keyword evidence="2" id="KW-0645">Protease</keyword>
<feature type="binding site" evidence="7">
    <location>
        <position position="162"/>
    </location>
    <ligand>
        <name>Zn(2+)</name>
        <dbReference type="ChEBI" id="CHEBI:29105"/>
        <label>2</label>
        <note>catalytic</note>
    </ligand>
</feature>
<feature type="binding site" evidence="7">
    <location>
        <position position="87"/>
    </location>
    <ligand>
        <name>Ca(2+)</name>
        <dbReference type="ChEBI" id="CHEBI:29108"/>
        <label>2</label>
    </ligand>
</feature>
<feature type="binding site" evidence="7">
    <location>
        <position position="97"/>
    </location>
    <ligand>
        <name>Zn(2+)</name>
        <dbReference type="ChEBI" id="CHEBI:29105"/>
        <label>1</label>
    </ligand>
</feature>
<protein>
    <submittedName>
        <fullName evidence="10">(pine wood nematode) hypothetical protein</fullName>
    </submittedName>
    <submittedName>
        <fullName evidence="13">ZnMc domain-containing protein</fullName>
    </submittedName>
</protein>
<feature type="domain" description="Peptidase metallopeptidase" evidence="9">
    <location>
        <begin position="32"/>
        <end position="187"/>
    </location>
</feature>
<feature type="signal peptide" evidence="8">
    <location>
        <begin position="1"/>
        <end position="16"/>
    </location>
</feature>
<dbReference type="GO" id="GO:0004222">
    <property type="term" value="F:metalloendopeptidase activity"/>
    <property type="evidence" value="ECO:0007669"/>
    <property type="project" value="InterPro"/>
</dbReference>
<dbReference type="PANTHER" id="PTHR10201">
    <property type="entry name" value="MATRIX METALLOPROTEINASE"/>
    <property type="match status" value="1"/>
</dbReference>
<dbReference type="GO" id="GO:0008270">
    <property type="term" value="F:zinc ion binding"/>
    <property type="evidence" value="ECO:0007669"/>
    <property type="project" value="InterPro"/>
</dbReference>
<evidence type="ECO:0000256" key="1">
    <source>
        <dbReference type="ARBA" id="ARBA00010370"/>
    </source>
</evidence>
<keyword evidence="3 7" id="KW-0479">Metal-binding</keyword>
<dbReference type="GO" id="GO:0030574">
    <property type="term" value="P:collagen catabolic process"/>
    <property type="evidence" value="ECO:0007669"/>
    <property type="project" value="TreeGrafter"/>
</dbReference>
<dbReference type="AlphaFoldDB" id="A0A1I7SU13"/>
<dbReference type="InterPro" id="IPR024079">
    <property type="entry name" value="MetalloPept_cat_dom_sf"/>
</dbReference>
<evidence type="ECO:0000256" key="6">
    <source>
        <dbReference type="PIRSR" id="PIRSR621190-1"/>
    </source>
</evidence>
<accession>A0A1I7SU13</accession>
<dbReference type="PRINTS" id="PR00138">
    <property type="entry name" value="MATRIXIN"/>
</dbReference>
<comment type="cofactor">
    <cofactor evidence="7">
        <name>Zn(2+)</name>
        <dbReference type="ChEBI" id="CHEBI:29105"/>
    </cofactor>
    <text evidence="7">Binds 2 Zn(2+) ions per subunit.</text>
</comment>
<dbReference type="Pfam" id="PF00413">
    <property type="entry name" value="Peptidase_M10"/>
    <property type="match status" value="1"/>
</dbReference>
<evidence type="ECO:0000313" key="11">
    <source>
        <dbReference type="Proteomes" id="UP000095284"/>
    </source>
</evidence>
<feature type="binding site" evidence="7">
    <location>
        <position position="105"/>
    </location>
    <ligand>
        <name>Ca(2+)</name>
        <dbReference type="ChEBI" id="CHEBI:29108"/>
        <label>3</label>
    </ligand>
</feature>
<dbReference type="Proteomes" id="UP000095284">
    <property type="component" value="Unplaced"/>
</dbReference>
<organism evidence="11 13">
    <name type="scientific">Bursaphelenchus xylophilus</name>
    <name type="common">Pinewood nematode worm</name>
    <name type="synonym">Aphelenchoides xylophilus</name>
    <dbReference type="NCBI Taxonomy" id="6326"/>
    <lineage>
        <taxon>Eukaryota</taxon>
        <taxon>Metazoa</taxon>
        <taxon>Ecdysozoa</taxon>
        <taxon>Nematoda</taxon>
        <taxon>Chromadorea</taxon>
        <taxon>Rhabditida</taxon>
        <taxon>Tylenchina</taxon>
        <taxon>Tylenchomorpha</taxon>
        <taxon>Aphelenchoidea</taxon>
        <taxon>Aphelenchoididae</taxon>
        <taxon>Bursaphelenchus</taxon>
    </lineage>
</organism>
<dbReference type="InterPro" id="IPR006026">
    <property type="entry name" value="Peptidase_Metallo"/>
</dbReference>
<evidence type="ECO:0000256" key="4">
    <source>
        <dbReference type="ARBA" id="ARBA00022801"/>
    </source>
</evidence>
<dbReference type="EMBL" id="CAJFDI010000003">
    <property type="protein sequence ID" value="CAD5221066.1"/>
    <property type="molecule type" value="Genomic_DNA"/>
</dbReference>
<gene>
    <name evidence="10" type="ORF">BXYJ_LOCUS6492</name>
</gene>
<feature type="chain" id="PRO_5035360240" evidence="8">
    <location>
        <begin position="17"/>
        <end position="191"/>
    </location>
</feature>
<evidence type="ECO:0000256" key="7">
    <source>
        <dbReference type="PIRSR" id="PIRSR621190-2"/>
    </source>
</evidence>
<evidence type="ECO:0000256" key="8">
    <source>
        <dbReference type="SAM" id="SignalP"/>
    </source>
</evidence>
<keyword evidence="8" id="KW-0732">Signal</keyword>
<dbReference type="eggNOG" id="KOG1565">
    <property type="taxonomic scope" value="Eukaryota"/>
</dbReference>
<dbReference type="InterPro" id="IPR021190">
    <property type="entry name" value="Pept_M10A"/>
</dbReference>
<feature type="binding site" evidence="7">
    <location>
        <position position="148"/>
    </location>
    <ligand>
        <name>Zn(2+)</name>
        <dbReference type="ChEBI" id="CHEBI:29105"/>
        <label>2</label>
        <note>catalytic</note>
    </ligand>
</feature>
<keyword evidence="4" id="KW-0378">Hydrolase</keyword>